<sequence length="690" mass="78331">MPMLALASSDYHKSIISVIPATVLLLVYMAMIPRRKTSTNAFPLIIDESSVSSLSSRAVVLLLIGVGIESCLFGFSLSNLVAAIAPGVGKALSWVFLIRTAQQSSVAVATAIQTFSIVAMIDFSALSTNMHVIFCISSTLFAIGQIIHMLPRQMNYKQVLWVLPLLVIVPYIQNTVAINSLKSAAQLSFDDSPSHPVEAMINSAKEGFENMKRMQSQSYLAAHDEYIRRYGVEPPPGFRAWYEFAATNNSPIIDEFDTMTKNLLPFLKLSGKDIMDTMSALQNDTHSETWDCTFSAREAQTSCTHPYRSWDRHISWMFDTLLGDLQLDLPRIRFFVNHLDEPRVVVPPQLTTGQHYQDQRFNLTNLSHQPVYKTIIQPCEAHKNGYAIEKSEALTFGLPFVSNSSSAIDLCQHPEYEQQHGLIMSPVSFNLIEGLVPLLSTGTLSTMADILYPSPAYLESEFQYEENSDIPWDQKANKLYWAGSTTGGFATDDNWRSYHRQRFISLGQNLGYRQHSYLQKRGGYIQRIKSSILDRRLFDVSFTRIFQCTWKQCKSQRNFFSPKSWAHKDAALRSKLVFDIDGNGISGRYYKLLASKSTPLKQTLLKEWHDDRLIPWVHYIPVSQSMDELPELVLYLTSTQRGQQRAQEIAEQGHEWSSKAFRTVDFSIYTYRLLLELARLQDPARDAIKV</sequence>
<feature type="transmembrane region" description="Helical" evidence="1">
    <location>
        <begin position="81"/>
        <end position="98"/>
    </location>
</feature>
<dbReference type="KEGG" id="tatv:25775014"/>
<dbReference type="eggNOG" id="ENOG502S14Y">
    <property type="taxonomic scope" value="Eukaryota"/>
</dbReference>
<dbReference type="AlphaFoldDB" id="G9NNX2"/>
<dbReference type="Proteomes" id="UP000005426">
    <property type="component" value="Unassembled WGS sequence"/>
</dbReference>
<dbReference type="OrthoDB" id="202415at2759"/>
<dbReference type="HOGENOM" id="CLU_005027_2_2_1"/>
<dbReference type="OMA" id="CTHPYRS"/>
<gene>
    <name evidence="3" type="ORF">TRIATDRAFT_128696</name>
</gene>
<dbReference type="PANTHER" id="PTHR12203:SF61">
    <property type="entry name" value="CAPSULE PROTEIN"/>
    <property type="match status" value="1"/>
</dbReference>
<dbReference type="GO" id="GO:0016740">
    <property type="term" value="F:transferase activity"/>
    <property type="evidence" value="ECO:0007669"/>
    <property type="project" value="UniProtKB-KW"/>
</dbReference>
<evidence type="ECO:0000313" key="4">
    <source>
        <dbReference type="Proteomes" id="UP000005426"/>
    </source>
</evidence>
<keyword evidence="1" id="KW-0472">Membrane</keyword>
<protein>
    <submittedName>
        <fullName evidence="3">Glycosyltransferase family 90 protein</fullName>
    </submittedName>
</protein>
<organism evidence="3 4">
    <name type="scientific">Hypocrea atroviridis (strain ATCC 20476 / IMI 206040)</name>
    <name type="common">Trichoderma atroviride</name>
    <dbReference type="NCBI Taxonomy" id="452589"/>
    <lineage>
        <taxon>Eukaryota</taxon>
        <taxon>Fungi</taxon>
        <taxon>Dikarya</taxon>
        <taxon>Ascomycota</taxon>
        <taxon>Pezizomycotina</taxon>
        <taxon>Sordariomycetes</taxon>
        <taxon>Hypocreomycetidae</taxon>
        <taxon>Hypocreales</taxon>
        <taxon>Hypocreaceae</taxon>
        <taxon>Trichoderma</taxon>
    </lineage>
</organism>
<dbReference type="GeneID" id="25775014"/>
<name>G9NNX2_HYPAI</name>
<keyword evidence="1" id="KW-1133">Transmembrane helix</keyword>
<feature type="transmembrane region" description="Helical" evidence="1">
    <location>
        <begin position="15"/>
        <end position="33"/>
    </location>
</feature>
<feature type="transmembrane region" description="Helical" evidence="1">
    <location>
        <begin position="159"/>
        <end position="178"/>
    </location>
</feature>
<dbReference type="InterPro" id="IPR006598">
    <property type="entry name" value="CAP10"/>
</dbReference>
<proteinExistence type="predicted"/>
<reference evidence="3 4" key="1">
    <citation type="journal article" date="2011" name="Genome Biol.">
        <title>Comparative genome sequence analysis underscores mycoparasitism as the ancestral life style of Trichoderma.</title>
        <authorList>
            <person name="Kubicek C.P."/>
            <person name="Herrera-Estrella A."/>
            <person name="Seidl-Seiboth V."/>
            <person name="Martinez D.A."/>
            <person name="Druzhinina I.S."/>
            <person name="Thon M."/>
            <person name="Zeilinger S."/>
            <person name="Casas-Flores S."/>
            <person name="Horwitz B.A."/>
            <person name="Mukherjee P.K."/>
            <person name="Mukherjee M."/>
            <person name="Kredics L."/>
            <person name="Alcaraz L.D."/>
            <person name="Aerts A."/>
            <person name="Antal Z."/>
            <person name="Atanasova L."/>
            <person name="Cervantes-Badillo M.G."/>
            <person name="Challacombe J."/>
            <person name="Chertkov O."/>
            <person name="McCluskey K."/>
            <person name="Coulpier F."/>
            <person name="Deshpande N."/>
            <person name="von Doehren H."/>
            <person name="Ebbole D.J."/>
            <person name="Esquivel-Naranjo E.U."/>
            <person name="Fekete E."/>
            <person name="Flipphi M."/>
            <person name="Glaser F."/>
            <person name="Gomez-Rodriguez E.Y."/>
            <person name="Gruber S."/>
            <person name="Han C."/>
            <person name="Henrissat B."/>
            <person name="Hermosa R."/>
            <person name="Hernandez-Onate M."/>
            <person name="Karaffa L."/>
            <person name="Kosti I."/>
            <person name="Le Crom S."/>
            <person name="Lindquist E."/>
            <person name="Lucas S."/>
            <person name="Luebeck M."/>
            <person name="Luebeck P.S."/>
            <person name="Margeot A."/>
            <person name="Metz B."/>
            <person name="Misra M."/>
            <person name="Nevalainen H."/>
            <person name="Omann M."/>
            <person name="Packer N."/>
            <person name="Perrone G."/>
            <person name="Uresti-Rivera E.E."/>
            <person name="Salamov A."/>
            <person name="Schmoll M."/>
            <person name="Seiboth B."/>
            <person name="Shapiro H."/>
            <person name="Sukno S."/>
            <person name="Tamayo-Ramos J.A."/>
            <person name="Tisch D."/>
            <person name="Wiest A."/>
            <person name="Wilkinson H.H."/>
            <person name="Zhang M."/>
            <person name="Coutinho P.M."/>
            <person name="Kenerley C.M."/>
            <person name="Monte E."/>
            <person name="Baker S.E."/>
            <person name="Grigoriev I.V."/>
        </authorList>
    </citation>
    <scope>NUCLEOTIDE SEQUENCE [LARGE SCALE GENOMIC DNA]</scope>
    <source>
        <strain evidence="4">ATCC 20476 / IMI 206040</strain>
    </source>
</reference>
<feature type="transmembrane region" description="Helical" evidence="1">
    <location>
        <begin position="54"/>
        <end position="75"/>
    </location>
</feature>
<dbReference type="Pfam" id="PF05686">
    <property type="entry name" value="Glyco_transf_90"/>
    <property type="match status" value="1"/>
</dbReference>
<dbReference type="SMART" id="SM00672">
    <property type="entry name" value="CAP10"/>
    <property type="match status" value="1"/>
</dbReference>
<dbReference type="PANTHER" id="PTHR12203">
    <property type="entry name" value="KDEL LYS-ASP-GLU-LEU CONTAINING - RELATED"/>
    <property type="match status" value="1"/>
</dbReference>
<comment type="caution">
    <text evidence="3">The sequence shown here is derived from an EMBL/GenBank/DDBJ whole genome shotgun (WGS) entry which is preliminary data.</text>
</comment>
<evidence type="ECO:0000256" key="1">
    <source>
        <dbReference type="SAM" id="Phobius"/>
    </source>
</evidence>
<feature type="transmembrane region" description="Helical" evidence="1">
    <location>
        <begin position="105"/>
        <end position="124"/>
    </location>
</feature>
<keyword evidence="4" id="KW-1185">Reference proteome</keyword>
<dbReference type="InterPro" id="IPR051091">
    <property type="entry name" value="O-Glucosyltr/Glycosyltrsf_90"/>
</dbReference>
<accession>G9NNX2</accession>
<feature type="transmembrane region" description="Helical" evidence="1">
    <location>
        <begin position="130"/>
        <end position="147"/>
    </location>
</feature>
<keyword evidence="1" id="KW-0812">Transmembrane</keyword>
<evidence type="ECO:0000313" key="3">
    <source>
        <dbReference type="EMBL" id="EHK47759.1"/>
    </source>
</evidence>
<feature type="domain" description="Glycosyl transferase CAP10" evidence="2">
    <location>
        <begin position="397"/>
        <end position="684"/>
    </location>
</feature>
<evidence type="ECO:0000259" key="2">
    <source>
        <dbReference type="SMART" id="SM00672"/>
    </source>
</evidence>
<dbReference type="EMBL" id="ABDG02000020">
    <property type="protein sequence ID" value="EHK47759.1"/>
    <property type="molecule type" value="Genomic_DNA"/>
</dbReference>